<keyword evidence="2" id="KW-1185">Reference proteome</keyword>
<sequence length="91" mass="9841">MITHGIMEHHCLLTDGQQAFGLRGNGSAGTGMGMDHELYVRARLVNGAVNIAASEIHPQMVIAVFALPLFINLDQVGGRDLMKQQVITVDE</sequence>
<gene>
    <name evidence="1" type="ORF">GHA01_06740</name>
</gene>
<reference evidence="1 2" key="1">
    <citation type="submission" date="2019-06" db="EMBL/GenBank/DDBJ databases">
        <title>Whole genome shotgun sequence of Komagataeibacter hansenii NBRC 14820.</title>
        <authorList>
            <person name="Hosoyama A."/>
            <person name="Uohara A."/>
            <person name="Ohji S."/>
            <person name="Ichikawa N."/>
        </authorList>
    </citation>
    <scope>NUCLEOTIDE SEQUENCE [LARGE SCALE GENOMIC DNA]</scope>
    <source>
        <strain evidence="1 2">NBRC 14820</strain>
    </source>
</reference>
<comment type="caution">
    <text evidence="1">The sequence shown here is derived from an EMBL/GenBank/DDBJ whole genome shotgun (WGS) entry which is preliminary data.</text>
</comment>
<evidence type="ECO:0000313" key="2">
    <source>
        <dbReference type="Proteomes" id="UP000319478"/>
    </source>
</evidence>
<dbReference type="Proteomes" id="UP000319478">
    <property type="component" value="Unassembled WGS sequence"/>
</dbReference>
<accession>A0ABQ0SC79</accession>
<dbReference type="EMBL" id="BJNN01000046">
    <property type="protein sequence ID" value="GEC62825.1"/>
    <property type="molecule type" value="Genomic_DNA"/>
</dbReference>
<evidence type="ECO:0000313" key="1">
    <source>
        <dbReference type="EMBL" id="GEC62825.1"/>
    </source>
</evidence>
<protein>
    <submittedName>
        <fullName evidence="1">Uncharacterized protein</fullName>
    </submittedName>
</protein>
<name>A0ABQ0SC79_NOVHA</name>
<organism evidence="1 2">
    <name type="scientific">Novacetimonas hansenii</name>
    <name type="common">Komagataeibacter hansenii</name>
    <dbReference type="NCBI Taxonomy" id="436"/>
    <lineage>
        <taxon>Bacteria</taxon>
        <taxon>Pseudomonadati</taxon>
        <taxon>Pseudomonadota</taxon>
        <taxon>Alphaproteobacteria</taxon>
        <taxon>Acetobacterales</taxon>
        <taxon>Acetobacteraceae</taxon>
        <taxon>Novacetimonas</taxon>
    </lineage>
</organism>
<proteinExistence type="predicted"/>